<evidence type="ECO:0000313" key="10">
    <source>
        <dbReference type="Proteomes" id="UP000717995"/>
    </source>
</evidence>
<evidence type="ECO:0000256" key="5">
    <source>
        <dbReference type="ARBA" id="ARBA00023004"/>
    </source>
</evidence>
<dbReference type="InterPro" id="IPR009056">
    <property type="entry name" value="Cyt_c-like_dom"/>
</dbReference>
<reference evidence="9 10" key="1">
    <citation type="submission" date="2021-02" db="EMBL/GenBank/DDBJ databases">
        <authorList>
            <person name="Lee D.-H."/>
        </authorList>
    </citation>
    <scope>NUCLEOTIDE SEQUENCE [LARGE SCALE GENOMIC DNA]</scope>
    <source>
        <strain evidence="9 10">UL073</strain>
    </source>
</reference>
<evidence type="ECO:0000256" key="6">
    <source>
        <dbReference type="PROSITE-ProRule" id="PRU00433"/>
    </source>
</evidence>
<dbReference type="SUPFAM" id="SSF46626">
    <property type="entry name" value="Cytochrome c"/>
    <property type="match status" value="1"/>
</dbReference>
<proteinExistence type="predicted"/>
<comment type="caution">
    <text evidence="9">The sequence shown here is derived from an EMBL/GenBank/DDBJ whole genome shotgun (WGS) entry which is preliminary data.</text>
</comment>
<dbReference type="PROSITE" id="PS51007">
    <property type="entry name" value="CYTC"/>
    <property type="match status" value="1"/>
</dbReference>
<dbReference type="Proteomes" id="UP000717995">
    <property type="component" value="Unassembled WGS sequence"/>
</dbReference>
<evidence type="ECO:0000256" key="2">
    <source>
        <dbReference type="ARBA" id="ARBA00022617"/>
    </source>
</evidence>
<dbReference type="PANTHER" id="PTHR11961">
    <property type="entry name" value="CYTOCHROME C"/>
    <property type="match status" value="1"/>
</dbReference>
<dbReference type="InterPro" id="IPR002327">
    <property type="entry name" value="Cyt_c_1A/1B"/>
</dbReference>
<accession>A0ABS2IKN9</accession>
<dbReference type="Gene3D" id="1.10.760.10">
    <property type="entry name" value="Cytochrome c-like domain"/>
    <property type="match status" value="1"/>
</dbReference>
<keyword evidence="1" id="KW-0813">Transport</keyword>
<keyword evidence="5 6" id="KW-0408">Iron</keyword>
<dbReference type="InterPro" id="IPR036909">
    <property type="entry name" value="Cyt_c-like_dom_sf"/>
</dbReference>
<evidence type="ECO:0000256" key="4">
    <source>
        <dbReference type="ARBA" id="ARBA00022982"/>
    </source>
</evidence>
<keyword evidence="7" id="KW-0732">Signal</keyword>
<evidence type="ECO:0000313" key="9">
    <source>
        <dbReference type="EMBL" id="MBM7062939.1"/>
    </source>
</evidence>
<keyword evidence="2 6" id="KW-0349">Heme</keyword>
<feature type="domain" description="Cytochrome c" evidence="8">
    <location>
        <begin position="31"/>
        <end position="130"/>
    </location>
</feature>
<sequence length="130" mass="13223">MHNKNLRLSFAGLAVLLLSQALQAAPACAPAAVEKGSAAFASDCAVCHAVKDTPGMMGPSLGGVIGRTSGSLPGFSYSQAMKSKAQAWDAQSIAAFIEQPQAAVPGTYMPYAGMADAASRDAVACFLSQQ</sequence>
<evidence type="ECO:0000256" key="3">
    <source>
        <dbReference type="ARBA" id="ARBA00022723"/>
    </source>
</evidence>
<dbReference type="RefSeq" id="WP_205350115.1">
    <property type="nucleotide sequence ID" value="NZ_JAFEUP010000006.1"/>
</dbReference>
<evidence type="ECO:0000259" key="8">
    <source>
        <dbReference type="PROSITE" id="PS51007"/>
    </source>
</evidence>
<keyword evidence="4" id="KW-0249">Electron transport</keyword>
<organism evidence="9 10">
    <name type="scientific">Zestomonas insulae</name>
    <dbReference type="NCBI Taxonomy" id="2809017"/>
    <lineage>
        <taxon>Bacteria</taxon>
        <taxon>Pseudomonadati</taxon>
        <taxon>Pseudomonadota</taxon>
        <taxon>Gammaproteobacteria</taxon>
        <taxon>Pseudomonadales</taxon>
        <taxon>Pseudomonadaceae</taxon>
        <taxon>Zestomonas</taxon>
    </lineage>
</organism>
<feature type="chain" id="PRO_5045205098" evidence="7">
    <location>
        <begin position="25"/>
        <end position="130"/>
    </location>
</feature>
<dbReference type="Pfam" id="PF00034">
    <property type="entry name" value="Cytochrom_C"/>
    <property type="match status" value="1"/>
</dbReference>
<evidence type="ECO:0000256" key="1">
    <source>
        <dbReference type="ARBA" id="ARBA00022448"/>
    </source>
</evidence>
<feature type="signal peptide" evidence="7">
    <location>
        <begin position="1"/>
        <end position="24"/>
    </location>
</feature>
<keyword evidence="3 6" id="KW-0479">Metal-binding</keyword>
<protein>
    <submittedName>
        <fullName evidence="9">C-type cytochrome</fullName>
    </submittedName>
</protein>
<dbReference type="EMBL" id="JAFEUP010000006">
    <property type="protein sequence ID" value="MBM7062939.1"/>
    <property type="molecule type" value="Genomic_DNA"/>
</dbReference>
<name>A0ABS2IKN9_9GAMM</name>
<dbReference type="PRINTS" id="PR00604">
    <property type="entry name" value="CYTCHRMECIAB"/>
</dbReference>
<keyword evidence="10" id="KW-1185">Reference proteome</keyword>
<evidence type="ECO:0000256" key="7">
    <source>
        <dbReference type="SAM" id="SignalP"/>
    </source>
</evidence>
<gene>
    <name evidence="9" type="ORF">JQX08_19660</name>
</gene>